<accession>A0A4Y2K190</accession>
<evidence type="ECO:0000313" key="1">
    <source>
        <dbReference type="EMBL" id="GBM95645.1"/>
    </source>
</evidence>
<comment type="caution">
    <text evidence="1">The sequence shown here is derived from an EMBL/GenBank/DDBJ whole genome shotgun (WGS) entry which is preliminary data.</text>
</comment>
<dbReference type="AlphaFoldDB" id="A0A4Y2K190"/>
<dbReference type="EMBL" id="BGPR01004075">
    <property type="protein sequence ID" value="GBM95645.1"/>
    <property type="molecule type" value="Genomic_DNA"/>
</dbReference>
<reference evidence="1 2" key="1">
    <citation type="journal article" date="2019" name="Sci. Rep.">
        <title>Orb-weaving spider Araneus ventricosus genome elucidates the spidroin gene catalogue.</title>
        <authorList>
            <person name="Kono N."/>
            <person name="Nakamura H."/>
            <person name="Ohtoshi R."/>
            <person name="Moran D.A.P."/>
            <person name="Shinohara A."/>
            <person name="Yoshida Y."/>
            <person name="Fujiwara M."/>
            <person name="Mori M."/>
            <person name="Tomita M."/>
            <person name="Arakawa K."/>
        </authorList>
    </citation>
    <scope>NUCLEOTIDE SEQUENCE [LARGE SCALE GENOMIC DNA]</scope>
</reference>
<proteinExistence type="predicted"/>
<name>A0A4Y2K190_ARAVE</name>
<sequence length="113" mass="13128">MLRSHCVFSHHLSFRNENWRFSSSWHLYGNEILGPNFLLPYVTNETYLTAANKSNTKFAGKETEVEWYMINYGTSLYLRPGYDPKESSFGKNVQFPRSSCPSPLSFVPFEQSD</sequence>
<evidence type="ECO:0000313" key="2">
    <source>
        <dbReference type="Proteomes" id="UP000499080"/>
    </source>
</evidence>
<dbReference type="Proteomes" id="UP000499080">
    <property type="component" value="Unassembled WGS sequence"/>
</dbReference>
<gene>
    <name evidence="1" type="ORF">AVEN_37623_1</name>
</gene>
<organism evidence="1 2">
    <name type="scientific">Araneus ventricosus</name>
    <name type="common">Orbweaver spider</name>
    <name type="synonym">Epeira ventricosa</name>
    <dbReference type="NCBI Taxonomy" id="182803"/>
    <lineage>
        <taxon>Eukaryota</taxon>
        <taxon>Metazoa</taxon>
        <taxon>Ecdysozoa</taxon>
        <taxon>Arthropoda</taxon>
        <taxon>Chelicerata</taxon>
        <taxon>Arachnida</taxon>
        <taxon>Araneae</taxon>
        <taxon>Araneomorphae</taxon>
        <taxon>Entelegynae</taxon>
        <taxon>Araneoidea</taxon>
        <taxon>Araneidae</taxon>
        <taxon>Araneus</taxon>
    </lineage>
</organism>
<keyword evidence="2" id="KW-1185">Reference proteome</keyword>
<protein>
    <submittedName>
        <fullName evidence="1">Uncharacterized protein</fullName>
    </submittedName>
</protein>